<evidence type="ECO:0000313" key="2">
    <source>
        <dbReference type="Proteomes" id="UP000824120"/>
    </source>
</evidence>
<evidence type="ECO:0000313" key="1">
    <source>
        <dbReference type="EMBL" id="KAG5571109.1"/>
    </source>
</evidence>
<sequence>MFSSRIAIYSSSVSAYDSSTAASSLGTSSVVVGRISEVSGASKSSAASSNEVKSLDFKYSTSFLKSSTLAFKARISEVSPSCSHKLQLS</sequence>
<reference evidence="1 2" key="1">
    <citation type="submission" date="2020-09" db="EMBL/GenBank/DDBJ databases">
        <title>De no assembly of potato wild relative species, Solanum commersonii.</title>
        <authorList>
            <person name="Cho K."/>
        </authorList>
    </citation>
    <scope>NUCLEOTIDE SEQUENCE [LARGE SCALE GENOMIC DNA]</scope>
    <source>
        <strain evidence="1">LZ3.2</strain>
        <tissue evidence="1">Leaf</tissue>
    </source>
</reference>
<keyword evidence="2" id="KW-1185">Reference proteome</keyword>
<organism evidence="1 2">
    <name type="scientific">Solanum commersonii</name>
    <name type="common">Commerson's wild potato</name>
    <name type="synonym">Commerson's nightshade</name>
    <dbReference type="NCBI Taxonomy" id="4109"/>
    <lineage>
        <taxon>Eukaryota</taxon>
        <taxon>Viridiplantae</taxon>
        <taxon>Streptophyta</taxon>
        <taxon>Embryophyta</taxon>
        <taxon>Tracheophyta</taxon>
        <taxon>Spermatophyta</taxon>
        <taxon>Magnoliopsida</taxon>
        <taxon>eudicotyledons</taxon>
        <taxon>Gunneridae</taxon>
        <taxon>Pentapetalae</taxon>
        <taxon>asterids</taxon>
        <taxon>lamiids</taxon>
        <taxon>Solanales</taxon>
        <taxon>Solanaceae</taxon>
        <taxon>Solanoideae</taxon>
        <taxon>Solaneae</taxon>
        <taxon>Solanum</taxon>
    </lineage>
</organism>
<dbReference type="EMBL" id="JACXVP010000012">
    <property type="protein sequence ID" value="KAG5571109.1"/>
    <property type="molecule type" value="Genomic_DNA"/>
</dbReference>
<gene>
    <name evidence="1" type="ORF">H5410_060875</name>
</gene>
<proteinExistence type="predicted"/>
<name>A0A9J5W681_SOLCO</name>
<accession>A0A9J5W681</accession>
<protein>
    <submittedName>
        <fullName evidence="1">Uncharacterized protein</fullName>
    </submittedName>
</protein>
<dbReference type="AlphaFoldDB" id="A0A9J5W681"/>
<dbReference type="Proteomes" id="UP000824120">
    <property type="component" value="Chromosome 12"/>
</dbReference>
<comment type="caution">
    <text evidence="1">The sequence shown here is derived from an EMBL/GenBank/DDBJ whole genome shotgun (WGS) entry which is preliminary data.</text>
</comment>